<evidence type="ECO:0000256" key="3">
    <source>
        <dbReference type="ARBA" id="ARBA00036324"/>
    </source>
</evidence>
<protein>
    <submittedName>
        <fullName evidence="4">RbsD/FucU domain-containing protein</fullName>
    </submittedName>
</protein>
<accession>A0ABU8WWR3</accession>
<comment type="caution">
    <text evidence="4">The sequence shown here is derived from an EMBL/GenBank/DDBJ whole genome shotgun (WGS) entry which is preliminary data.</text>
</comment>
<dbReference type="SUPFAM" id="SSF102546">
    <property type="entry name" value="RbsD-like"/>
    <property type="match status" value="1"/>
</dbReference>
<dbReference type="InterPro" id="IPR007721">
    <property type="entry name" value="RbsD_FucU"/>
</dbReference>
<keyword evidence="2" id="KW-0413">Isomerase</keyword>
<dbReference type="InterPro" id="IPR050443">
    <property type="entry name" value="RbsD/FucU_mutarotase"/>
</dbReference>
<comment type="catalytic activity">
    <reaction evidence="1">
        <text>beta-D-ribopyranose = beta-D-ribofuranose</text>
        <dbReference type="Rhea" id="RHEA:25432"/>
        <dbReference type="ChEBI" id="CHEBI:27476"/>
        <dbReference type="ChEBI" id="CHEBI:47002"/>
        <dbReference type="EC" id="5.4.99.62"/>
    </reaction>
</comment>
<evidence type="ECO:0000256" key="1">
    <source>
        <dbReference type="ARBA" id="ARBA00000223"/>
    </source>
</evidence>
<dbReference type="PANTHER" id="PTHR31690">
    <property type="entry name" value="FUCOSE MUTAROTASE"/>
    <property type="match status" value="1"/>
</dbReference>
<gene>
    <name evidence="4" type="ORF">WKW82_35420</name>
</gene>
<dbReference type="PANTHER" id="PTHR31690:SF4">
    <property type="entry name" value="FUCOSE MUTAROTASE"/>
    <property type="match status" value="1"/>
</dbReference>
<dbReference type="EMBL" id="JBBKZT010000029">
    <property type="protein sequence ID" value="MEJ8851965.1"/>
    <property type="molecule type" value="Genomic_DNA"/>
</dbReference>
<evidence type="ECO:0000313" key="5">
    <source>
        <dbReference type="Proteomes" id="UP001385892"/>
    </source>
</evidence>
<proteinExistence type="predicted"/>
<dbReference type="Gene3D" id="3.40.1650.10">
    <property type="entry name" value="RbsD-like domain"/>
    <property type="match status" value="1"/>
</dbReference>
<organism evidence="4 5">
    <name type="scientific">Variovorax rhizosphaerae</name>
    <dbReference type="NCBI Taxonomy" id="1836200"/>
    <lineage>
        <taxon>Bacteria</taxon>
        <taxon>Pseudomonadati</taxon>
        <taxon>Pseudomonadota</taxon>
        <taxon>Betaproteobacteria</taxon>
        <taxon>Burkholderiales</taxon>
        <taxon>Comamonadaceae</taxon>
        <taxon>Variovorax</taxon>
    </lineage>
</organism>
<dbReference type="Pfam" id="PF05025">
    <property type="entry name" value="RbsD_FucU"/>
    <property type="match status" value="1"/>
</dbReference>
<dbReference type="Proteomes" id="UP001385892">
    <property type="component" value="Unassembled WGS sequence"/>
</dbReference>
<reference evidence="4 5" key="1">
    <citation type="submission" date="2024-03" db="EMBL/GenBank/DDBJ databases">
        <title>Novel species of the genus Variovorax.</title>
        <authorList>
            <person name="Liu Q."/>
            <person name="Xin Y.-H."/>
        </authorList>
    </citation>
    <scope>NUCLEOTIDE SEQUENCE [LARGE SCALE GENOMIC DNA]</scope>
    <source>
        <strain evidence="4 5">KACC 18900</strain>
    </source>
</reference>
<name>A0ABU8WWR3_9BURK</name>
<comment type="catalytic activity">
    <reaction evidence="3">
        <text>alpha-L-fucose = beta-L-fucose</text>
        <dbReference type="Rhea" id="RHEA:25580"/>
        <dbReference type="ChEBI" id="CHEBI:42548"/>
        <dbReference type="ChEBI" id="CHEBI:42589"/>
        <dbReference type="EC" id="5.1.3.29"/>
    </reaction>
</comment>
<sequence>MLKNIDPLLAPDLLKVLCEMGHGDEIVLADANFTAHSLARGKPIIRLPGVGMREACAAVLSVLPLDAAVAQPVTFMQVGDTPQGYRSALQRDVIGKMCERGDAEEGQCEAVERFAFYERVGRAFAIVQTGEMQAFSNFVFKKGVIAHALVP</sequence>
<evidence type="ECO:0000313" key="4">
    <source>
        <dbReference type="EMBL" id="MEJ8851965.1"/>
    </source>
</evidence>
<dbReference type="InterPro" id="IPR023750">
    <property type="entry name" value="RbsD-like_sf"/>
</dbReference>
<evidence type="ECO:0000256" key="2">
    <source>
        <dbReference type="ARBA" id="ARBA00023235"/>
    </source>
</evidence>
<dbReference type="RefSeq" id="WP_340347805.1">
    <property type="nucleotide sequence ID" value="NZ_JBBKZT010000029.1"/>
</dbReference>
<keyword evidence="5" id="KW-1185">Reference proteome</keyword>